<evidence type="ECO:0000259" key="2">
    <source>
        <dbReference type="Pfam" id="PF00717"/>
    </source>
</evidence>
<accession>Q4JN10</accession>
<dbReference type="EMBL" id="DQ068067">
    <property type="protein sequence ID" value="AAY89987.1"/>
    <property type="molecule type" value="Genomic_DNA"/>
</dbReference>
<dbReference type="InterPro" id="IPR036286">
    <property type="entry name" value="LexA/Signal_pep-like_sf"/>
</dbReference>
<dbReference type="Gene3D" id="2.10.109.10">
    <property type="entry name" value="Umud Fragment, subunit A"/>
    <property type="match status" value="1"/>
</dbReference>
<feature type="domain" description="Peptidase S24/S26A/S26B/S26C" evidence="2">
    <location>
        <begin position="11"/>
        <end position="99"/>
    </location>
</feature>
<dbReference type="InterPro" id="IPR015927">
    <property type="entry name" value="Peptidase_S24_S26A/B/C"/>
</dbReference>
<feature type="region of interest" description="Disordered" evidence="1">
    <location>
        <begin position="1"/>
        <end position="22"/>
    </location>
</feature>
<dbReference type="AlphaFoldDB" id="Q4JN10"/>
<evidence type="ECO:0000256" key="1">
    <source>
        <dbReference type="SAM" id="MobiDB-lite"/>
    </source>
</evidence>
<dbReference type="Pfam" id="PF00717">
    <property type="entry name" value="Peptidase_S24"/>
    <property type="match status" value="1"/>
</dbReference>
<evidence type="ECO:0000313" key="3">
    <source>
        <dbReference type="EMBL" id="AAY89987.1"/>
    </source>
</evidence>
<gene>
    <name evidence="3" type="primary">prpA</name>
</gene>
<reference evidence="3" key="1">
    <citation type="journal article" date="2005" name="PLoS Biol.">
        <title>New insights into metabolic properties of marine bacteria encoding proteorhodopsins.</title>
        <authorList>
            <person name="Sabehi G."/>
            <person name="Loy A."/>
            <person name="Jung K.H."/>
            <person name="Partha R."/>
            <person name="Spudich J.L."/>
            <person name="Isaacson T."/>
            <person name="Hirschberg J."/>
            <person name="Wagner M."/>
            <person name="Beja O."/>
        </authorList>
    </citation>
    <scope>NUCLEOTIDE SEQUENCE</scope>
</reference>
<dbReference type="CDD" id="cd06529">
    <property type="entry name" value="S24_LexA-like"/>
    <property type="match status" value="1"/>
</dbReference>
<dbReference type="SUPFAM" id="SSF51306">
    <property type="entry name" value="LexA/Signal peptidase"/>
    <property type="match status" value="1"/>
</dbReference>
<protein>
    <submittedName>
        <fullName evidence="3">Predicted phage repressor</fullName>
    </submittedName>
</protein>
<name>Q4JN10_9BACT</name>
<proteinExistence type="predicted"/>
<organism evidence="3">
    <name type="scientific">uncultured bacterium BAC13K9BAC</name>
    <dbReference type="NCBI Taxonomy" id="332979"/>
    <lineage>
        <taxon>Bacteria</taxon>
        <taxon>environmental samples</taxon>
    </lineage>
</organism>
<dbReference type="InterPro" id="IPR039418">
    <property type="entry name" value="LexA-like"/>
</dbReference>
<feature type="compositionally biased region" description="Polar residues" evidence="1">
    <location>
        <begin position="1"/>
        <end position="16"/>
    </location>
</feature>
<sequence length="111" mass="12813">MSEETNQLTDMNSECGSSEPYALQVTDNSMEPEFPKDCIVIVDPSGSCVDGQYIFVEYDGVRWFRRFKEIDGDKYLLAVNDEYPEIKLDNSYDVIGIIVQKNVKREITHYN</sequence>